<gene>
    <name evidence="1" type="ORF">ACFOGI_14585</name>
</gene>
<dbReference type="Pfam" id="PF11588">
    <property type="entry name" value="DUF3243"/>
    <property type="match status" value="1"/>
</dbReference>
<comment type="caution">
    <text evidence="1">The sequence shown here is derived from an EMBL/GenBank/DDBJ whole genome shotgun (WGS) entry which is preliminary data.</text>
</comment>
<dbReference type="InterPro" id="IPR038292">
    <property type="entry name" value="YmfJ/YflH_sf"/>
</dbReference>
<reference evidence="2" key="1">
    <citation type="journal article" date="2019" name="Int. J. Syst. Evol. Microbiol.">
        <title>The Global Catalogue of Microorganisms (GCM) 10K type strain sequencing project: providing services to taxonomists for standard genome sequencing and annotation.</title>
        <authorList>
            <consortium name="The Broad Institute Genomics Platform"/>
            <consortium name="The Broad Institute Genome Sequencing Center for Infectious Disease"/>
            <person name="Wu L."/>
            <person name="Ma J."/>
        </authorList>
    </citation>
    <scope>NUCLEOTIDE SEQUENCE [LARGE SCALE GENOMIC DNA]</scope>
    <source>
        <strain evidence="2">KCTC 13128</strain>
    </source>
</reference>
<dbReference type="RefSeq" id="WP_390274089.1">
    <property type="nucleotide sequence ID" value="NZ_JBHRSA010000053.1"/>
</dbReference>
<proteinExistence type="predicted"/>
<sequence>MGDNRTNVYIDREVTSIDEDKKDDILQNFDRFTNYLEDKMELGKKMGLNEDKLTKGAEKIADYLAKHEEPRTREEKLLQALWKVGDTDLQKGLARMLVRLVDEK</sequence>
<organism evidence="1 2">
    <name type="scientific">Virgibacillus xinjiangensis</name>
    <dbReference type="NCBI Taxonomy" id="393090"/>
    <lineage>
        <taxon>Bacteria</taxon>
        <taxon>Bacillati</taxon>
        <taxon>Bacillota</taxon>
        <taxon>Bacilli</taxon>
        <taxon>Bacillales</taxon>
        <taxon>Bacillaceae</taxon>
        <taxon>Virgibacillus</taxon>
    </lineage>
</organism>
<dbReference type="Proteomes" id="UP001595279">
    <property type="component" value="Unassembled WGS sequence"/>
</dbReference>
<protein>
    <submittedName>
        <fullName evidence="1">DUF3243 domain-containing protein</fullName>
    </submittedName>
</protein>
<dbReference type="InterPro" id="IPR021637">
    <property type="entry name" value="DUF3243"/>
</dbReference>
<dbReference type="Gene3D" id="1.10.760.20">
    <property type="entry name" value="Protein of unknown function DUF3243"/>
    <property type="match status" value="1"/>
</dbReference>
<evidence type="ECO:0000313" key="1">
    <source>
        <dbReference type="EMBL" id="MFC3041472.1"/>
    </source>
</evidence>
<name>A0ABV7CYJ5_9BACI</name>
<dbReference type="EMBL" id="JBHRSA010000053">
    <property type="protein sequence ID" value="MFC3041472.1"/>
    <property type="molecule type" value="Genomic_DNA"/>
</dbReference>
<evidence type="ECO:0000313" key="2">
    <source>
        <dbReference type="Proteomes" id="UP001595279"/>
    </source>
</evidence>
<keyword evidence="2" id="KW-1185">Reference proteome</keyword>
<accession>A0ABV7CYJ5</accession>